<reference evidence="1" key="1">
    <citation type="journal article" date="2014" name="Genome Announc.">
        <title>Draft Genome Sequence of Lactobacillus oryzae Strain SG293T.</title>
        <authorList>
            <person name="Tanizawa Y."/>
            <person name="Fujisawa T."/>
            <person name="Mochizuki T."/>
            <person name="Kaminuma E."/>
            <person name="Nakamura Y."/>
            <person name="Tohno M."/>
        </authorList>
    </citation>
    <scope>NUCLEOTIDE SEQUENCE [LARGE SCALE GENOMIC DNA]</scope>
    <source>
        <strain evidence="1">SG293</strain>
    </source>
</reference>
<dbReference type="STRING" id="1291743.LOSG293_270090"/>
<dbReference type="eggNOG" id="ENOG5033B6J">
    <property type="taxonomic scope" value="Bacteria"/>
</dbReference>
<dbReference type="AlphaFoldDB" id="A0A081BK06"/>
<evidence type="ECO:0000313" key="2">
    <source>
        <dbReference type="Proteomes" id="UP000028700"/>
    </source>
</evidence>
<dbReference type="Pfam" id="PF10704">
    <property type="entry name" value="DUF2508"/>
    <property type="match status" value="1"/>
</dbReference>
<dbReference type="EMBL" id="BBJM01000027">
    <property type="protein sequence ID" value="GAK48374.1"/>
    <property type="molecule type" value="Genomic_DNA"/>
</dbReference>
<comment type="caution">
    <text evidence="1">The sequence shown here is derived from an EMBL/GenBank/DDBJ whole genome shotgun (WGS) entry which is preliminary data.</text>
</comment>
<dbReference type="RefSeq" id="WP_034528834.1">
    <property type="nucleotide sequence ID" value="NZ_BBJM01000027.1"/>
</dbReference>
<keyword evidence="2" id="KW-1185">Reference proteome</keyword>
<dbReference type="InterPro" id="IPR019644">
    <property type="entry name" value="DUF2508"/>
</dbReference>
<dbReference type="OrthoDB" id="2167041at2"/>
<name>A0A081BK06_9LACO</name>
<proteinExistence type="predicted"/>
<gene>
    <name evidence="1" type="ORF">LOSG293_270090</name>
</gene>
<evidence type="ECO:0008006" key="3">
    <source>
        <dbReference type="Google" id="ProtNLM"/>
    </source>
</evidence>
<sequence length="80" mass="9464">MFGKKKQQLRKQYDTFLLDVIERAKAEWDHAQETEEAVQEVDGEIVSQTAIAKQKYLFLFREARRRGTRGTRIQATVYQD</sequence>
<evidence type="ECO:0000313" key="1">
    <source>
        <dbReference type="EMBL" id="GAK48374.1"/>
    </source>
</evidence>
<protein>
    <recommendedName>
        <fullName evidence="3">DUF2508 domain-containing protein</fullName>
    </recommendedName>
</protein>
<dbReference type="Proteomes" id="UP000028700">
    <property type="component" value="Unassembled WGS sequence"/>
</dbReference>
<organism evidence="1 2">
    <name type="scientific">Secundilactobacillus oryzae JCM 18671</name>
    <dbReference type="NCBI Taxonomy" id="1291743"/>
    <lineage>
        <taxon>Bacteria</taxon>
        <taxon>Bacillati</taxon>
        <taxon>Bacillota</taxon>
        <taxon>Bacilli</taxon>
        <taxon>Lactobacillales</taxon>
        <taxon>Lactobacillaceae</taxon>
        <taxon>Secundilactobacillus</taxon>
    </lineage>
</organism>
<accession>A0A081BK06</accession>